<keyword evidence="2" id="KW-0472">Membrane</keyword>
<feature type="region of interest" description="Disordered" evidence="1">
    <location>
        <begin position="1"/>
        <end position="90"/>
    </location>
</feature>
<organism evidence="3 4">
    <name type="scientific">Desulfoluna spongiiphila</name>
    <dbReference type="NCBI Taxonomy" id="419481"/>
    <lineage>
        <taxon>Bacteria</taxon>
        <taxon>Pseudomonadati</taxon>
        <taxon>Thermodesulfobacteriota</taxon>
        <taxon>Desulfobacteria</taxon>
        <taxon>Desulfobacterales</taxon>
        <taxon>Desulfolunaceae</taxon>
        <taxon>Desulfoluna</taxon>
    </lineage>
</organism>
<keyword evidence="4" id="KW-1185">Reference proteome</keyword>
<protein>
    <submittedName>
        <fullName evidence="3">Uncharacterized protein</fullName>
    </submittedName>
</protein>
<dbReference type="Proteomes" id="UP000198870">
    <property type="component" value="Unassembled WGS sequence"/>
</dbReference>
<reference evidence="3 4" key="1">
    <citation type="submission" date="2016-10" db="EMBL/GenBank/DDBJ databases">
        <authorList>
            <person name="de Groot N.N."/>
        </authorList>
    </citation>
    <scope>NUCLEOTIDE SEQUENCE [LARGE SCALE GENOMIC DNA]</scope>
    <source>
        <strain evidence="3 4">AA1</strain>
    </source>
</reference>
<evidence type="ECO:0000313" key="4">
    <source>
        <dbReference type="Proteomes" id="UP000198870"/>
    </source>
</evidence>
<accession>A0A1G5ABE2</accession>
<evidence type="ECO:0000313" key="3">
    <source>
        <dbReference type="EMBL" id="SCX75189.1"/>
    </source>
</evidence>
<dbReference type="EMBL" id="FMUX01000001">
    <property type="protein sequence ID" value="SCX75189.1"/>
    <property type="molecule type" value="Genomic_DNA"/>
</dbReference>
<dbReference type="RefSeq" id="WP_175469390.1">
    <property type="nucleotide sequence ID" value="NZ_FMUX01000001.1"/>
</dbReference>
<proteinExistence type="predicted"/>
<evidence type="ECO:0000256" key="1">
    <source>
        <dbReference type="SAM" id="MobiDB-lite"/>
    </source>
</evidence>
<evidence type="ECO:0000256" key="2">
    <source>
        <dbReference type="SAM" id="Phobius"/>
    </source>
</evidence>
<keyword evidence="2" id="KW-0812">Transmembrane</keyword>
<keyword evidence="2" id="KW-1133">Transmembrane helix</keyword>
<sequence length="237" mass="26086">EARIKAEEEAKKKAEEEARLKAEEEAKKKAEEEARLKAEEEARIKAEEEAKRQAELDAKKKAEAAARRKAAEEARAKAEEEARARNLEEKQLREEAAKKAATRKLITAACAFGVFVLILIAASASNTSNYYVAVKKHSTLIYKGIFSPTGKDLILEIPAPVALDTVKETYTLQEVKPLIFTHHMDTASALRDVAGVPDLEAIIASYEAAVDFAPGPEELNEALKQLEAAKDVFKAIQ</sequence>
<gene>
    <name evidence="3" type="ORF">SAMN05216233_1011</name>
</gene>
<feature type="non-terminal residue" evidence="3">
    <location>
        <position position="1"/>
    </location>
</feature>
<name>A0A1G5ABE2_9BACT</name>
<dbReference type="STRING" id="419481.SAMN05216233_1011"/>
<feature type="transmembrane region" description="Helical" evidence="2">
    <location>
        <begin position="105"/>
        <end position="124"/>
    </location>
</feature>
<dbReference type="AlphaFoldDB" id="A0A1G5ABE2"/>